<dbReference type="PANTHER" id="PTHR13619">
    <property type="entry name" value="PHOSPHATIDATE CYTIDYLYLTRANSFERASE, MITOCHONDRIAL"/>
    <property type="match status" value="1"/>
</dbReference>
<keyword evidence="11" id="KW-0999">Mitochondrion inner membrane</keyword>
<comment type="caution">
    <text evidence="19">The sequence shown here is derived from an EMBL/GenBank/DDBJ whole genome shotgun (WGS) entry which is preliminary data.</text>
</comment>
<evidence type="ECO:0000256" key="5">
    <source>
        <dbReference type="ARBA" id="ARBA00005458"/>
    </source>
</evidence>
<keyword evidence="20" id="KW-1185">Reference proteome</keyword>
<evidence type="ECO:0000256" key="18">
    <source>
        <dbReference type="ARBA" id="ARBA00029893"/>
    </source>
</evidence>
<dbReference type="PANTHER" id="PTHR13619:SF0">
    <property type="entry name" value="PHOSPHATIDATE CYTIDYLYLTRANSFERASE, MITOCHONDRIAL"/>
    <property type="match status" value="1"/>
</dbReference>
<dbReference type="OrthoDB" id="341477at2759"/>
<dbReference type="EC" id="2.7.7.41" evidence="6"/>
<keyword evidence="9" id="KW-0808">Transferase</keyword>
<keyword evidence="15" id="KW-0472">Membrane</keyword>
<evidence type="ECO:0000256" key="17">
    <source>
        <dbReference type="ARBA" id="ARBA00023264"/>
    </source>
</evidence>
<name>A0A8H2VCM5_9SACH</name>
<evidence type="ECO:0000313" key="19">
    <source>
        <dbReference type="EMBL" id="CAB4252809.1"/>
    </source>
</evidence>
<dbReference type="Proteomes" id="UP000644660">
    <property type="component" value="Unassembled WGS sequence"/>
</dbReference>
<evidence type="ECO:0000256" key="6">
    <source>
        <dbReference type="ARBA" id="ARBA00012487"/>
    </source>
</evidence>
<keyword evidence="12" id="KW-0460">Magnesium</keyword>
<evidence type="ECO:0000256" key="1">
    <source>
        <dbReference type="ARBA" id="ARBA00001946"/>
    </source>
</evidence>
<evidence type="ECO:0000256" key="2">
    <source>
        <dbReference type="ARBA" id="ARBA00004443"/>
    </source>
</evidence>
<evidence type="ECO:0000256" key="10">
    <source>
        <dbReference type="ARBA" id="ARBA00022695"/>
    </source>
</evidence>
<keyword evidence="14" id="KW-0496">Mitochondrion</keyword>
<evidence type="ECO:0000256" key="4">
    <source>
        <dbReference type="ARBA" id="ARBA00005189"/>
    </source>
</evidence>
<dbReference type="EMBL" id="CAEFZW010000002">
    <property type="protein sequence ID" value="CAB4252809.1"/>
    <property type="molecule type" value="Genomic_DNA"/>
</dbReference>
<protein>
    <recommendedName>
        <fullName evidence="7">Phosphatidate cytidylyltransferase, mitochondrial</fullName>
        <ecNumber evidence="6">2.7.7.41</ecNumber>
    </recommendedName>
    <alternativeName>
        <fullName evidence="18">CDP-diacylglycerol synthase</fullName>
    </alternativeName>
</protein>
<dbReference type="AlphaFoldDB" id="A0A8H2VCM5"/>
<dbReference type="PIRSF" id="PIRSF028840">
    <property type="entry name" value="Mmp37"/>
    <property type="match status" value="1"/>
</dbReference>
<reference evidence="19 20" key="1">
    <citation type="submission" date="2020-05" db="EMBL/GenBank/DDBJ databases">
        <authorList>
            <person name="Casaregola S."/>
            <person name="Devillers H."/>
            <person name="Grondin C."/>
        </authorList>
    </citation>
    <scope>NUCLEOTIDE SEQUENCE [LARGE SCALE GENOMIC DNA]</scope>
    <source>
        <strain evidence="19 20">CLIB 1767</strain>
    </source>
</reference>
<evidence type="ECO:0000256" key="3">
    <source>
        <dbReference type="ARBA" id="ARBA00005119"/>
    </source>
</evidence>
<comment type="cofactor">
    <cofactor evidence="1">
        <name>Mg(2+)</name>
        <dbReference type="ChEBI" id="CHEBI:18420"/>
    </cofactor>
</comment>
<gene>
    <name evidence="19" type="ORF">KABA2_02S04994</name>
</gene>
<dbReference type="InterPro" id="IPR015222">
    <property type="entry name" value="Tam41"/>
</dbReference>
<evidence type="ECO:0000313" key="20">
    <source>
        <dbReference type="Proteomes" id="UP000644660"/>
    </source>
</evidence>
<dbReference type="GO" id="GO:0032049">
    <property type="term" value="P:cardiolipin biosynthetic process"/>
    <property type="evidence" value="ECO:0007669"/>
    <property type="project" value="InterPro"/>
</dbReference>
<dbReference type="UniPathway" id="UPA00557">
    <property type="reaction ID" value="UER00614"/>
</dbReference>
<proteinExistence type="inferred from homology"/>
<evidence type="ECO:0000256" key="7">
    <source>
        <dbReference type="ARBA" id="ARBA00018337"/>
    </source>
</evidence>
<evidence type="ECO:0000256" key="16">
    <source>
        <dbReference type="ARBA" id="ARBA00023209"/>
    </source>
</evidence>
<sequence length="400" mass="45925">MFLRNIPITITTRSLIGNETKRYFMKCYPYASNTSGFQGNNKSSNILDNHLSTTITSPNGKRIIMEKKAKKEDISIFEDQIKRVNDLSIKFSDHNAKITELPPNFGSNQVIIVEKDLERELKGIVNSFDASIEVAIGYGSGVFEQVGYTSDQPQEKPQIDIIFGVVDPVKFHTTNLIQNPHHYSSMKYLGSGKISSFQELGAGIYFNPFTNIMGHQVKYGVVSMSRLLRDLSQWDTFYLAGRLQKPVKFLKDNMSIRYWNQINLRNAATLAKHLTLKKQKQKLNQSRIDEYQFFKEISGLSYLGDIRYTLGGENPNKITNIVTKNLEKFRYYYGPIWEDVVINGHHSLPQGFTYENSVHLLRNRIAEYSVIQTTKGIFTAGVTKSIKYAWNKKMKAWKQH</sequence>
<evidence type="ECO:0000256" key="14">
    <source>
        <dbReference type="ARBA" id="ARBA00023128"/>
    </source>
</evidence>
<dbReference type="RefSeq" id="XP_041404847.1">
    <property type="nucleotide sequence ID" value="XM_041548913.1"/>
</dbReference>
<keyword evidence="16" id="KW-0594">Phospholipid biosynthesis</keyword>
<keyword evidence="17" id="KW-1208">Phospholipid metabolism</keyword>
<organism evidence="19 20">
    <name type="scientific">Maudiozyma barnettii</name>
    <dbReference type="NCBI Taxonomy" id="61262"/>
    <lineage>
        <taxon>Eukaryota</taxon>
        <taxon>Fungi</taxon>
        <taxon>Dikarya</taxon>
        <taxon>Ascomycota</taxon>
        <taxon>Saccharomycotina</taxon>
        <taxon>Saccharomycetes</taxon>
        <taxon>Saccharomycetales</taxon>
        <taxon>Saccharomycetaceae</taxon>
        <taxon>Maudiozyma</taxon>
    </lineage>
</organism>
<evidence type="ECO:0000256" key="8">
    <source>
        <dbReference type="ARBA" id="ARBA00022516"/>
    </source>
</evidence>
<dbReference type="Pfam" id="PF09139">
    <property type="entry name" value="Tam41_Mmp37"/>
    <property type="match status" value="1"/>
</dbReference>
<dbReference type="GO" id="GO:0004605">
    <property type="term" value="F:phosphatidate cytidylyltransferase activity"/>
    <property type="evidence" value="ECO:0007669"/>
    <property type="project" value="UniProtKB-EC"/>
</dbReference>
<evidence type="ECO:0000256" key="11">
    <source>
        <dbReference type="ARBA" id="ARBA00022792"/>
    </source>
</evidence>
<dbReference type="GeneID" id="64855950"/>
<evidence type="ECO:0000256" key="9">
    <source>
        <dbReference type="ARBA" id="ARBA00022679"/>
    </source>
</evidence>
<evidence type="ECO:0000256" key="15">
    <source>
        <dbReference type="ARBA" id="ARBA00023136"/>
    </source>
</evidence>
<dbReference type="GO" id="GO:0016024">
    <property type="term" value="P:CDP-diacylglycerol biosynthetic process"/>
    <property type="evidence" value="ECO:0007669"/>
    <property type="project" value="UniProtKB-UniPathway"/>
</dbReference>
<dbReference type="GO" id="GO:0005743">
    <property type="term" value="C:mitochondrial inner membrane"/>
    <property type="evidence" value="ECO:0007669"/>
    <property type="project" value="UniProtKB-SubCell"/>
</dbReference>
<accession>A0A8H2VCM5</accession>
<keyword evidence="10" id="KW-0548">Nucleotidyltransferase</keyword>
<keyword evidence="13" id="KW-0443">Lipid metabolism</keyword>
<comment type="pathway">
    <text evidence="3">Phospholipid metabolism; CDP-diacylglycerol biosynthesis; CDP-diacylglycerol from sn-glycerol 3-phosphate: step 3/3.</text>
</comment>
<evidence type="ECO:0000256" key="12">
    <source>
        <dbReference type="ARBA" id="ARBA00022842"/>
    </source>
</evidence>
<comment type="pathway">
    <text evidence="4">Lipid metabolism.</text>
</comment>
<evidence type="ECO:0000256" key="13">
    <source>
        <dbReference type="ARBA" id="ARBA00023098"/>
    </source>
</evidence>
<keyword evidence="8" id="KW-0444">Lipid biosynthesis</keyword>
<comment type="similarity">
    <text evidence="5">Belongs to the TAM41 family.</text>
</comment>
<comment type="subcellular location">
    <subcellularLocation>
        <location evidence="2">Mitochondrion inner membrane</location>
        <topology evidence="2">Peripheral membrane protein</topology>
        <orientation evidence="2">Matrix side</orientation>
    </subcellularLocation>
</comment>